<dbReference type="OrthoDB" id="10422025at2759"/>
<reference evidence="1" key="1">
    <citation type="submission" date="2021-07" db="EMBL/GenBank/DDBJ databases">
        <authorList>
            <person name="Durling M."/>
        </authorList>
    </citation>
    <scope>NUCLEOTIDE SEQUENCE</scope>
</reference>
<proteinExistence type="predicted"/>
<dbReference type="Proteomes" id="UP000701801">
    <property type="component" value="Unassembled WGS sequence"/>
</dbReference>
<dbReference type="EMBL" id="CAJVRM010000096">
    <property type="protein sequence ID" value="CAG8974242.1"/>
    <property type="molecule type" value="Genomic_DNA"/>
</dbReference>
<sequence length="112" mass="12848">MLTSDRFECLYDITSLSAKLCCEAISTEPRLKWRGPLSQARQENTELDRLPATAIGQTYISRQKELHNFQRTLKLIRTEKDASLFKPLSRSEPVQTVLSRHELKLVTTAKTV</sequence>
<dbReference type="AlphaFoldDB" id="A0A9N9LKK5"/>
<protein>
    <submittedName>
        <fullName evidence="1">Uncharacterized protein</fullName>
    </submittedName>
</protein>
<gene>
    <name evidence="1" type="ORF">HYALB_00009730</name>
</gene>
<evidence type="ECO:0000313" key="1">
    <source>
        <dbReference type="EMBL" id="CAG8974242.1"/>
    </source>
</evidence>
<name>A0A9N9LKK5_9HELO</name>
<comment type="caution">
    <text evidence="1">The sequence shown here is derived from an EMBL/GenBank/DDBJ whole genome shotgun (WGS) entry which is preliminary data.</text>
</comment>
<accession>A0A9N9LKK5</accession>
<organism evidence="1 2">
    <name type="scientific">Hymenoscyphus albidus</name>
    <dbReference type="NCBI Taxonomy" id="595503"/>
    <lineage>
        <taxon>Eukaryota</taxon>
        <taxon>Fungi</taxon>
        <taxon>Dikarya</taxon>
        <taxon>Ascomycota</taxon>
        <taxon>Pezizomycotina</taxon>
        <taxon>Leotiomycetes</taxon>
        <taxon>Helotiales</taxon>
        <taxon>Helotiaceae</taxon>
        <taxon>Hymenoscyphus</taxon>
    </lineage>
</organism>
<evidence type="ECO:0000313" key="2">
    <source>
        <dbReference type="Proteomes" id="UP000701801"/>
    </source>
</evidence>
<keyword evidence="2" id="KW-1185">Reference proteome</keyword>